<dbReference type="EMBL" id="JBHTAT010000001">
    <property type="protein sequence ID" value="MFC7256656.1"/>
    <property type="molecule type" value="Genomic_DNA"/>
</dbReference>
<gene>
    <name evidence="1" type="ORF">ACFQKE_15325</name>
</gene>
<comment type="caution">
    <text evidence="1">The sequence shown here is derived from an EMBL/GenBank/DDBJ whole genome shotgun (WGS) entry which is preliminary data.</text>
</comment>
<dbReference type="RefSeq" id="WP_379705807.1">
    <property type="nucleotide sequence ID" value="NZ_JBHTAT010000001.1"/>
</dbReference>
<reference evidence="1 2" key="1">
    <citation type="journal article" date="2019" name="Int. J. Syst. Evol. Microbiol.">
        <title>The Global Catalogue of Microorganisms (GCM) 10K type strain sequencing project: providing services to taxonomists for standard genome sequencing and annotation.</title>
        <authorList>
            <consortium name="The Broad Institute Genomics Platform"/>
            <consortium name="The Broad Institute Genome Sequencing Center for Infectious Disease"/>
            <person name="Wu L."/>
            <person name="Ma J."/>
        </authorList>
    </citation>
    <scope>NUCLEOTIDE SEQUENCE [LARGE SCALE GENOMIC DNA]</scope>
    <source>
        <strain evidence="1 2">GX21</strain>
    </source>
</reference>
<protein>
    <submittedName>
        <fullName evidence="1">Uncharacterized protein</fullName>
    </submittedName>
</protein>
<keyword evidence="2" id="KW-1185">Reference proteome</keyword>
<dbReference type="Proteomes" id="UP001596434">
    <property type="component" value="Unassembled WGS sequence"/>
</dbReference>
<organism evidence="1 2">
    <name type="scientific">Haloplanus litoreus</name>
    <dbReference type="NCBI Taxonomy" id="767515"/>
    <lineage>
        <taxon>Archaea</taxon>
        <taxon>Methanobacteriati</taxon>
        <taxon>Methanobacteriota</taxon>
        <taxon>Stenosarchaea group</taxon>
        <taxon>Halobacteria</taxon>
        <taxon>Halobacteriales</taxon>
        <taxon>Haloferacaceae</taxon>
        <taxon>Haloplanus</taxon>
    </lineage>
</organism>
<name>A0ABD6A2K0_9EURY</name>
<evidence type="ECO:0000313" key="1">
    <source>
        <dbReference type="EMBL" id="MFC7256656.1"/>
    </source>
</evidence>
<sequence length="209" mass="24185">MSELPPTQKELPSIPEDIERSASAMADNICDGFIYHDQRKYEESVRAFTAVDVVQFDHLTDEEARRAAVGYVDALWAKDEVEESCRVNGELDPDRLEAADWSPVKAAFERRASVADIDPRYAELTTEAWINHKTKGDYLTPTMRAQMLELRSVLQQQTYPEKPRHGQYGFGPEPVQYALGIELHDMRRWEQAREAMVPYFQYILDERDQ</sequence>
<dbReference type="AlphaFoldDB" id="A0ABD6A2K0"/>
<evidence type="ECO:0000313" key="2">
    <source>
        <dbReference type="Proteomes" id="UP001596434"/>
    </source>
</evidence>
<proteinExistence type="predicted"/>
<dbReference type="GeneID" id="96955049"/>
<accession>A0ABD6A2K0</accession>